<comment type="caution">
    <text evidence="6">The sequence shown here is derived from an EMBL/GenBank/DDBJ whole genome shotgun (WGS) entry which is preliminary data.</text>
</comment>
<dbReference type="GO" id="GO:0004499">
    <property type="term" value="F:N,N-dimethylaniline monooxygenase activity"/>
    <property type="evidence" value="ECO:0007669"/>
    <property type="project" value="InterPro"/>
</dbReference>
<evidence type="ECO:0008006" key="8">
    <source>
        <dbReference type="Google" id="ProtNLM"/>
    </source>
</evidence>
<evidence type="ECO:0000256" key="4">
    <source>
        <dbReference type="ARBA" id="ARBA00023002"/>
    </source>
</evidence>
<dbReference type="GO" id="GO:0050660">
    <property type="term" value="F:flavin adenine dinucleotide binding"/>
    <property type="evidence" value="ECO:0007669"/>
    <property type="project" value="InterPro"/>
</dbReference>
<keyword evidence="7" id="KW-1185">Reference proteome</keyword>
<accession>A0A2C5ZJB7</accession>
<evidence type="ECO:0000256" key="2">
    <source>
        <dbReference type="ARBA" id="ARBA00022630"/>
    </source>
</evidence>
<evidence type="ECO:0000256" key="1">
    <source>
        <dbReference type="ARBA" id="ARBA00001974"/>
    </source>
</evidence>
<dbReference type="InterPro" id="IPR020946">
    <property type="entry name" value="Flavin_mOase-like"/>
</dbReference>
<dbReference type="InterPro" id="IPR036188">
    <property type="entry name" value="FAD/NAD-bd_sf"/>
</dbReference>
<evidence type="ECO:0000256" key="3">
    <source>
        <dbReference type="ARBA" id="ARBA00022827"/>
    </source>
</evidence>
<comment type="cofactor">
    <cofactor evidence="1">
        <name>FAD</name>
        <dbReference type="ChEBI" id="CHEBI:57692"/>
    </cofactor>
</comment>
<dbReference type="SUPFAM" id="SSF51905">
    <property type="entry name" value="FAD/NAD(P)-binding domain"/>
    <property type="match status" value="2"/>
</dbReference>
<protein>
    <recommendedName>
        <fullName evidence="8">FAD/NAD(P)-binding domain-containing protein</fullName>
    </recommendedName>
</protein>
<dbReference type="PANTHER" id="PTHR43872:SF1">
    <property type="entry name" value="MONOOXYGENASE, PUTATIVE (AFU_ORTHOLOGUE AFUA_8G02570)-RELATED"/>
    <property type="match status" value="1"/>
</dbReference>
<dbReference type="InterPro" id="IPR051820">
    <property type="entry name" value="FAD-binding_MO"/>
</dbReference>
<dbReference type="EMBL" id="NJEU01000079">
    <property type="protein sequence ID" value="PHH82075.1"/>
    <property type="molecule type" value="Genomic_DNA"/>
</dbReference>
<organism evidence="6 7">
    <name type="scientific">Ophiocordyceps australis</name>
    <dbReference type="NCBI Taxonomy" id="1399860"/>
    <lineage>
        <taxon>Eukaryota</taxon>
        <taxon>Fungi</taxon>
        <taxon>Dikarya</taxon>
        <taxon>Ascomycota</taxon>
        <taxon>Pezizomycotina</taxon>
        <taxon>Sordariomycetes</taxon>
        <taxon>Hypocreomycetidae</taxon>
        <taxon>Hypocreales</taxon>
        <taxon>Ophiocordycipitaceae</taxon>
        <taxon>Ophiocordyceps</taxon>
    </lineage>
</organism>
<keyword evidence="2" id="KW-0285">Flavoprotein</keyword>
<gene>
    <name evidence="6" type="ORF">CDD82_7070</name>
</gene>
<dbReference type="OrthoDB" id="66881at2759"/>
<dbReference type="GO" id="GO:0050661">
    <property type="term" value="F:NADP binding"/>
    <property type="evidence" value="ECO:0007669"/>
    <property type="project" value="InterPro"/>
</dbReference>
<reference evidence="6 7" key="1">
    <citation type="submission" date="2017-06" db="EMBL/GenBank/DDBJ databases">
        <title>Ant-infecting Ophiocordyceps genomes reveal a high diversity of potential behavioral manipulation genes and a possible major role for enterotoxins.</title>
        <authorList>
            <person name="De Bekker C."/>
            <person name="Evans H.C."/>
            <person name="Brachmann A."/>
            <person name="Hughes D.P."/>
        </authorList>
    </citation>
    <scope>NUCLEOTIDE SEQUENCE [LARGE SCALE GENOMIC DNA]</scope>
    <source>
        <strain evidence="6 7">1348a</strain>
    </source>
</reference>
<sequence length="484" mass="54253">MADSLDFDVVIVGAGISGINAGYRIQTQAPEATRYAIFEGRDSVGGTWDLFRYPGIRSDSDIFTFGFEWNPWSREGTMARGPDIRDYMRKSAKAAGIDKHIRLRHKVVSANWISADKCWELAVCVDGDEKPRTYRTRFLLLGTGYYDYDKPLKSEIPGIDSFKGTVIHPQFWPEDYDARGKDIVVIGSGATAVTIVPSVAQEVQHVTMLQRSPTYVFPLPQHPKFASFFFATLPVALATRFTRVLWMLQSYLFVVFCRTFPGLAKRLIRNTNKSLLPPEIPWDPHFKPRYNPWEQRFCASPDGDFFAALRSGKASVVTDTIDTVTPDSIKLTSGSVLHPDTIVTATGLQLRFGGNIQFSMDSEPVDTADRFAWKALMLEGLPNVFFSIGYEDASWTLGADCAAQLMTRLLCEAKKNKATVIMPHLDKPEEMEVKPMLSLSSTYLKNVKGQLPKGGTGVWRPRSNYMADLYAAKWGDMKTGLLLY</sequence>
<keyword evidence="4" id="KW-0560">Oxidoreductase</keyword>
<keyword evidence="3" id="KW-0274">FAD</keyword>
<evidence type="ECO:0000313" key="6">
    <source>
        <dbReference type="EMBL" id="PHH82075.1"/>
    </source>
</evidence>
<evidence type="ECO:0000313" key="7">
    <source>
        <dbReference type="Proteomes" id="UP000224854"/>
    </source>
</evidence>
<name>A0A2C5ZJB7_9HYPO</name>
<evidence type="ECO:0000256" key="5">
    <source>
        <dbReference type="ARBA" id="ARBA00023033"/>
    </source>
</evidence>
<dbReference type="Proteomes" id="UP000224854">
    <property type="component" value="Unassembled WGS sequence"/>
</dbReference>
<dbReference type="Pfam" id="PF00743">
    <property type="entry name" value="FMO-like"/>
    <property type="match status" value="1"/>
</dbReference>
<dbReference type="AlphaFoldDB" id="A0A2C5ZJB7"/>
<dbReference type="PANTHER" id="PTHR43872">
    <property type="entry name" value="MONOOXYGENASE, PUTATIVE (AFU_ORTHOLOGUE AFUA_8G02570)-RELATED"/>
    <property type="match status" value="1"/>
</dbReference>
<keyword evidence="5" id="KW-0503">Monooxygenase</keyword>
<dbReference type="Gene3D" id="3.50.50.60">
    <property type="entry name" value="FAD/NAD(P)-binding domain"/>
    <property type="match status" value="2"/>
</dbReference>
<proteinExistence type="predicted"/>
<dbReference type="Pfam" id="PF13450">
    <property type="entry name" value="NAD_binding_8"/>
    <property type="match status" value="1"/>
</dbReference>